<accession>A0ABP6XV06</accession>
<dbReference type="Proteomes" id="UP001500630">
    <property type="component" value="Unassembled WGS sequence"/>
</dbReference>
<organism evidence="3 4">
    <name type="scientific">Nonomuraea rosea</name>
    <dbReference type="NCBI Taxonomy" id="638574"/>
    <lineage>
        <taxon>Bacteria</taxon>
        <taxon>Bacillati</taxon>
        <taxon>Actinomycetota</taxon>
        <taxon>Actinomycetes</taxon>
        <taxon>Streptosporangiales</taxon>
        <taxon>Streptosporangiaceae</taxon>
        <taxon>Nonomuraea</taxon>
    </lineage>
</organism>
<evidence type="ECO:0000313" key="4">
    <source>
        <dbReference type="Proteomes" id="UP001500630"/>
    </source>
</evidence>
<gene>
    <name evidence="3" type="ORF">GCM10022419_062350</name>
</gene>
<feature type="region of interest" description="Disordered" evidence="1">
    <location>
        <begin position="1"/>
        <end position="23"/>
    </location>
</feature>
<dbReference type="Pfam" id="PF09664">
    <property type="entry name" value="DUF2399"/>
    <property type="match status" value="1"/>
</dbReference>
<evidence type="ECO:0000313" key="3">
    <source>
        <dbReference type="EMBL" id="GAA3572974.1"/>
    </source>
</evidence>
<name>A0ABP6XV06_9ACTN</name>
<sequence length="59" mass="6078">MGAADYSSGLELGESTPLTGSPAASLWDQTLADAMGAAGRAVMEERLIPALLADLTRTR</sequence>
<keyword evidence="4" id="KW-1185">Reference proteome</keyword>
<dbReference type="EMBL" id="BAABDQ010000015">
    <property type="protein sequence ID" value="GAA3572974.1"/>
    <property type="molecule type" value="Genomic_DNA"/>
</dbReference>
<protein>
    <recommendedName>
        <fullName evidence="2">DUF2399 domain-containing protein</fullName>
    </recommendedName>
</protein>
<evidence type="ECO:0000259" key="2">
    <source>
        <dbReference type="Pfam" id="PF09664"/>
    </source>
</evidence>
<feature type="domain" description="DUF2399" evidence="2">
    <location>
        <begin position="1"/>
        <end position="55"/>
    </location>
</feature>
<reference evidence="4" key="1">
    <citation type="journal article" date="2019" name="Int. J. Syst. Evol. Microbiol.">
        <title>The Global Catalogue of Microorganisms (GCM) 10K type strain sequencing project: providing services to taxonomists for standard genome sequencing and annotation.</title>
        <authorList>
            <consortium name="The Broad Institute Genomics Platform"/>
            <consortium name="The Broad Institute Genome Sequencing Center for Infectious Disease"/>
            <person name="Wu L."/>
            <person name="Ma J."/>
        </authorList>
    </citation>
    <scope>NUCLEOTIDE SEQUENCE [LARGE SCALE GENOMIC DNA]</scope>
    <source>
        <strain evidence="4">JCM 17326</strain>
    </source>
</reference>
<dbReference type="InterPro" id="IPR024465">
    <property type="entry name" value="DUF2399"/>
</dbReference>
<evidence type="ECO:0000256" key="1">
    <source>
        <dbReference type="SAM" id="MobiDB-lite"/>
    </source>
</evidence>
<dbReference type="RefSeq" id="WP_345567273.1">
    <property type="nucleotide sequence ID" value="NZ_BAABDQ010000015.1"/>
</dbReference>
<proteinExistence type="predicted"/>
<comment type="caution">
    <text evidence="3">The sequence shown here is derived from an EMBL/GenBank/DDBJ whole genome shotgun (WGS) entry which is preliminary data.</text>
</comment>